<evidence type="ECO:0000313" key="2">
    <source>
        <dbReference type="EMBL" id="BBX87994.1"/>
    </source>
</evidence>
<evidence type="ECO:0000313" key="3">
    <source>
        <dbReference type="Proteomes" id="UP000465609"/>
    </source>
</evidence>
<organism evidence="2 3">
    <name type="scientific">Mycolicibacterium aubagnense</name>
    <dbReference type="NCBI Taxonomy" id="319707"/>
    <lineage>
        <taxon>Bacteria</taxon>
        <taxon>Bacillati</taxon>
        <taxon>Actinomycetota</taxon>
        <taxon>Actinomycetes</taxon>
        <taxon>Mycobacteriales</taxon>
        <taxon>Mycobacteriaceae</taxon>
        <taxon>Mycolicibacterium</taxon>
    </lineage>
</organism>
<keyword evidence="3" id="KW-1185">Reference proteome</keyword>
<reference evidence="2 3" key="1">
    <citation type="journal article" date="2019" name="Emerg. Microbes Infect.">
        <title>Comprehensive subspecies identification of 175 nontuberculous mycobacteria species based on 7547 genomic profiles.</title>
        <authorList>
            <person name="Matsumoto Y."/>
            <person name="Kinjo T."/>
            <person name="Motooka D."/>
            <person name="Nabeya D."/>
            <person name="Jung N."/>
            <person name="Uechi K."/>
            <person name="Horii T."/>
            <person name="Iida T."/>
            <person name="Fujita J."/>
            <person name="Nakamura S."/>
        </authorList>
    </citation>
    <scope>NUCLEOTIDE SEQUENCE [LARGE SCALE GENOMIC DNA]</scope>
    <source>
        <strain evidence="2 3">JCM 15296</strain>
    </source>
</reference>
<evidence type="ECO:0000256" key="1">
    <source>
        <dbReference type="SAM" id="MobiDB-lite"/>
    </source>
</evidence>
<gene>
    <name evidence="2" type="ORF">MAUB_58670</name>
</gene>
<sequence>MPNQLLGGFGGDPAHARRIEIDHPAGLMHTNRVRAVIYQDPEPHTIRIKGHRFHGRAAVCHGPPRRSLRRRIQIPPDNDTLATGTFPVDGQQAAHVYRR</sequence>
<feature type="region of interest" description="Disordered" evidence="1">
    <location>
        <begin position="76"/>
        <end position="99"/>
    </location>
</feature>
<accession>A0ABN5Z4L2</accession>
<dbReference type="EMBL" id="AP022577">
    <property type="protein sequence ID" value="BBX87994.1"/>
    <property type="molecule type" value="Genomic_DNA"/>
</dbReference>
<name>A0ABN5Z4L2_9MYCO</name>
<proteinExistence type="predicted"/>
<dbReference type="Proteomes" id="UP000465609">
    <property type="component" value="Chromosome"/>
</dbReference>
<protein>
    <submittedName>
        <fullName evidence="2">Uncharacterized protein</fullName>
    </submittedName>
</protein>